<protein>
    <submittedName>
        <fullName evidence="2">Uncharacterized protein</fullName>
    </submittedName>
</protein>
<accession>A0AAQ3RVD2</accession>
<reference evidence="2 3" key="1">
    <citation type="journal article" date="2023" name="Life. Sci Alliance">
        <title>Evolutionary insights into 3D genome organization and epigenetic landscape of Vigna mungo.</title>
        <authorList>
            <person name="Junaid A."/>
            <person name="Singh B."/>
            <person name="Bhatia S."/>
        </authorList>
    </citation>
    <scope>NUCLEOTIDE SEQUENCE [LARGE SCALE GENOMIC DNA]</scope>
    <source>
        <strain evidence="2">Urdbean</strain>
    </source>
</reference>
<evidence type="ECO:0000313" key="2">
    <source>
        <dbReference type="EMBL" id="WVZ06513.1"/>
    </source>
</evidence>
<feature type="transmembrane region" description="Helical" evidence="1">
    <location>
        <begin position="6"/>
        <end position="23"/>
    </location>
</feature>
<keyword evidence="1" id="KW-1133">Transmembrane helix</keyword>
<keyword evidence="1" id="KW-0812">Transmembrane</keyword>
<keyword evidence="1" id="KW-0472">Membrane</keyword>
<dbReference type="Proteomes" id="UP001374535">
    <property type="component" value="Chromosome 6"/>
</dbReference>
<dbReference type="AlphaFoldDB" id="A0AAQ3RVD2"/>
<dbReference type="EMBL" id="CP144695">
    <property type="protein sequence ID" value="WVZ06513.1"/>
    <property type="molecule type" value="Genomic_DNA"/>
</dbReference>
<proteinExistence type="predicted"/>
<organism evidence="2 3">
    <name type="scientific">Vigna mungo</name>
    <name type="common">Black gram</name>
    <name type="synonym">Phaseolus mungo</name>
    <dbReference type="NCBI Taxonomy" id="3915"/>
    <lineage>
        <taxon>Eukaryota</taxon>
        <taxon>Viridiplantae</taxon>
        <taxon>Streptophyta</taxon>
        <taxon>Embryophyta</taxon>
        <taxon>Tracheophyta</taxon>
        <taxon>Spermatophyta</taxon>
        <taxon>Magnoliopsida</taxon>
        <taxon>eudicotyledons</taxon>
        <taxon>Gunneridae</taxon>
        <taxon>Pentapetalae</taxon>
        <taxon>rosids</taxon>
        <taxon>fabids</taxon>
        <taxon>Fabales</taxon>
        <taxon>Fabaceae</taxon>
        <taxon>Papilionoideae</taxon>
        <taxon>50 kb inversion clade</taxon>
        <taxon>NPAAA clade</taxon>
        <taxon>indigoferoid/millettioid clade</taxon>
        <taxon>Phaseoleae</taxon>
        <taxon>Vigna</taxon>
    </lineage>
</organism>
<sequence length="102" mass="12167">MLNIIFNFFCIHFCIINLMLYPFPSIIQPLNVTFNLFKFVNVIKKVAKLSFHYAYCNLHCIFSRRRDNYFHTPFTIVTLSFALLVCTRDTFFFSDTNAKFKV</sequence>
<keyword evidence="3" id="KW-1185">Reference proteome</keyword>
<evidence type="ECO:0000313" key="3">
    <source>
        <dbReference type="Proteomes" id="UP001374535"/>
    </source>
</evidence>
<name>A0AAQ3RVD2_VIGMU</name>
<evidence type="ECO:0000256" key="1">
    <source>
        <dbReference type="SAM" id="Phobius"/>
    </source>
</evidence>
<gene>
    <name evidence="2" type="ORF">V8G54_019859</name>
</gene>